<evidence type="ECO:0000256" key="7">
    <source>
        <dbReference type="ARBA" id="ARBA00022806"/>
    </source>
</evidence>
<reference evidence="12" key="1">
    <citation type="submission" date="2019-08" db="EMBL/GenBank/DDBJ databases">
        <authorList>
            <person name="Kucharzyk K."/>
            <person name="Murdoch R.W."/>
            <person name="Higgins S."/>
            <person name="Loffler F."/>
        </authorList>
    </citation>
    <scope>NUCLEOTIDE SEQUENCE</scope>
</reference>
<keyword evidence="6" id="KW-0378">Hydrolase</keyword>
<keyword evidence="9" id="KW-0051">Antiviral defense</keyword>
<comment type="similarity">
    <text evidence="1">In the N-terminal section; belongs to the CRISPR-associated nuclease Cas3-HD family.</text>
</comment>
<evidence type="ECO:0000259" key="11">
    <source>
        <dbReference type="PROSITE" id="PS51643"/>
    </source>
</evidence>
<keyword evidence="4" id="KW-0479">Metal-binding</keyword>
<dbReference type="Gene3D" id="1.10.3210.30">
    <property type="match status" value="1"/>
</dbReference>
<evidence type="ECO:0000256" key="5">
    <source>
        <dbReference type="ARBA" id="ARBA00022741"/>
    </source>
</evidence>
<evidence type="ECO:0000256" key="6">
    <source>
        <dbReference type="ARBA" id="ARBA00022801"/>
    </source>
</evidence>
<evidence type="ECO:0000256" key="4">
    <source>
        <dbReference type="ARBA" id="ARBA00022723"/>
    </source>
</evidence>
<dbReference type="InterPro" id="IPR054712">
    <property type="entry name" value="Cas3-like_dom"/>
</dbReference>
<gene>
    <name evidence="12" type="ORF">SDC9_61444</name>
</gene>
<keyword evidence="3" id="KW-0540">Nuclease</keyword>
<feature type="domain" description="Helicase ATP-binding" evidence="10">
    <location>
        <begin position="272"/>
        <end position="471"/>
    </location>
</feature>
<protein>
    <submittedName>
        <fullName evidence="12">Uncharacterized protein</fullName>
    </submittedName>
</protein>
<dbReference type="Pfam" id="PF04851">
    <property type="entry name" value="ResIII"/>
    <property type="match status" value="1"/>
</dbReference>
<keyword evidence="8" id="KW-0067">ATP-binding</keyword>
<keyword evidence="5" id="KW-0547">Nucleotide-binding</keyword>
<dbReference type="CDD" id="cd09641">
    <property type="entry name" value="Cas3''_I"/>
    <property type="match status" value="1"/>
</dbReference>
<evidence type="ECO:0000259" key="10">
    <source>
        <dbReference type="PROSITE" id="PS51192"/>
    </source>
</evidence>
<evidence type="ECO:0000256" key="9">
    <source>
        <dbReference type="ARBA" id="ARBA00023118"/>
    </source>
</evidence>
<dbReference type="GO" id="GO:0046872">
    <property type="term" value="F:metal ion binding"/>
    <property type="evidence" value="ECO:0007669"/>
    <property type="project" value="UniProtKB-KW"/>
</dbReference>
<organism evidence="12">
    <name type="scientific">bioreactor metagenome</name>
    <dbReference type="NCBI Taxonomy" id="1076179"/>
    <lineage>
        <taxon>unclassified sequences</taxon>
        <taxon>metagenomes</taxon>
        <taxon>ecological metagenomes</taxon>
    </lineage>
</organism>
<dbReference type="InterPro" id="IPR006483">
    <property type="entry name" value="CRISPR-assoc_Cas3_HD"/>
</dbReference>
<comment type="similarity">
    <text evidence="2">In the central section; belongs to the CRISPR-associated helicase Cas3 family.</text>
</comment>
<dbReference type="InterPro" id="IPR027417">
    <property type="entry name" value="P-loop_NTPase"/>
</dbReference>
<dbReference type="GO" id="GO:0004518">
    <property type="term" value="F:nuclease activity"/>
    <property type="evidence" value="ECO:0007669"/>
    <property type="project" value="UniProtKB-KW"/>
</dbReference>
<dbReference type="InterPro" id="IPR006474">
    <property type="entry name" value="Helicase_Cas3_CRISPR-ass_core"/>
</dbReference>
<dbReference type="PROSITE" id="PS51192">
    <property type="entry name" value="HELICASE_ATP_BIND_1"/>
    <property type="match status" value="1"/>
</dbReference>
<dbReference type="GO" id="GO:0051607">
    <property type="term" value="P:defense response to virus"/>
    <property type="evidence" value="ECO:0007669"/>
    <property type="project" value="UniProtKB-KW"/>
</dbReference>
<dbReference type="SMART" id="SM00487">
    <property type="entry name" value="DEXDc"/>
    <property type="match status" value="1"/>
</dbReference>
<sequence length="820" mass="95563">MVPDINTFRSHPDKLLIDHIQGVRNNSKKLTNSRIAELVAIFHDLGKMNPNFQDNFKKEKIVNGYANHAYLSAYVFFCAFACLPKNLNVLKQFLEVNDFTQNDLIALTVIIAKHHGNLPDFSPACRNNEDISSILSRNEIFELYKFLDLEINLPVFEFVNQFMHIVDFQKFLTMSKVRKCFSEEFIFNKDKNDSALDFFIDNQFVFACTIQADKADAGKIGNIIEEQLEAVQIFSNCFKTQLDSYLGKLDQNTEFNILRTTIRSHALRNINEGLNKGEHIYELTAPTGSGKTLMMLSLASEIIKEKGAKRIIYGLPFLSITEQVETVALNIFEGNEAFIQRIDSKSENKRFEKIQEELDNNPTEGRIQEANILEFQENTFAYPFVITTFVRFFETLLSNRNAELLKLPNFSKCIFLLDEIQALPPRLYSFFVAYIRKFCEKFDSYAIISTATQPNFELPYNNIEANEFFIDYKVPTPLLPIYYFDNELFNRYQIEFEKEPIDLDLLKESILLENQSVLIILNTIDDTKELYKKLLYEFEDDGLILLNTHFTPRHRKMKIYLAKRRLNQNKRVVVVSTQLIEAGVDIDFPVLYRDFATVSSIVQSAGRCNRNGKLGSLGKVKLFKLQKNGINRSSIIYQGKDKEILRFTTDSFLKNIYQEKELLNVQKDFFYRIQSELDFAKHAQSNPKLDIDFIKDIKECQYNKIGQFQLIDKHFFGEEIQYYVPRNINDFSFETLLELQRDLIFLLKESGDKSLICQKKRRVELKLKKMSGNILQLRINKNQTKPLQSEDSRYFNLYKIDLACYSFNEGVDLLGSEFII</sequence>
<keyword evidence="7" id="KW-0347">Helicase</keyword>
<comment type="caution">
    <text evidence="12">The sequence shown here is derived from an EMBL/GenBank/DDBJ whole genome shotgun (WGS) entry which is preliminary data.</text>
</comment>
<name>A0A644XH24_9ZZZZ</name>
<evidence type="ECO:0000256" key="1">
    <source>
        <dbReference type="ARBA" id="ARBA00006847"/>
    </source>
</evidence>
<dbReference type="PROSITE" id="PS51643">
    <property type="entry name" value="HD_CAS3"/>
    <property type="match status" value="1"/>
</dbReference>
<dbReference type="GO" id="GO:0016787">
    <property type="term" value="F:hydrolase activity"/>
    <property type="evidence" value="ECO:0007669"/>
    <property type="project" value="UniProtKB-KW"/>
</dbReference>
<dbReference type="NCBIfam" id="TIGR01587">
    <property type="entry name" value="cas3_core"/>
    <property type="match status" value="1"/>
</dbReference>
<accession>A0A644XH24</accession>
<dbReference type="Pfam" id="PF22590">
    <property type="entry name" value="Cas3-like_C_2"/>
    <property type="match status" value="1"/>
</dbReference>
<evidence type="ECO:0000256" key="2">
    <source>
        <dbReference type="ARBA" id="ARBA00009046"/>
    </source>
</evidence>
<dbReference type="GO" id="GO:0004386">
    <property type="term" value="F:helicase activity"/>
    <property type="evidence" value="ECO:0007669"/>
    <property type="project" value="UniProtKB-KW"/>
</dbReference>
<dbReference type="InterPro" id="IPR014001">
    <property type="entry name" value="Helicase_ATP-bd"/>
</dbReference>
<proteinExistence type="inferred from homology"/>
<feature type="domain" description="HD Cas3-type" evidence="11">
    <location>
        <begin position="9"/>
        <end position="215"/>
    </location>
</feature>
<dbReference type="GO" id="GO:0003677">
    <property type="term" value="F:DNA binding"/>
    <property type="evidence" value="ECO:0007669"/>
    <property type="project" value="InterPro"/>
</dbReference>
<dbReference type="SUPFAM" id="SSF52540">
    <property type="entry name" value="P-loop containing nucleoside triphosphate hydrolases"/>
    <property type="match status" value="1"/>
</dbReference>
<evidence type="ECO:0000256" key="3">
    <source>
        <dbReference type="ARBA" id="ARBA00022722"/>
    </source>
</evidence>
<evidence type="ECO:0000313" key="12">
    <source>
        <dbReference type="EMBL" id="MPM15078.1"/>
    </source>
</evidence>
<dbReference type="NCBIfam" id="TIGR01596">
    <property type="entry name" value="cas3_HD"/>
    <property type="match status" value="1"/>
</dbReference>
<dbReference type="InterPro" id="IPR038257">
    <property type="entry name" value="CRISPR-assoc_Cas3_HD_sf"/>
</dbReference>
<evidence type="ECO:0000256" key="8">
    <source>
        <dbReference type="ARBA" id="ARBA00022840"/>
    </source>
</evidence>
<dbReference type="Gene3D" id="3.40.50.300">
    <property type="entry name" value="P-loop containing nucleotide triphosphate hydrolases"/>
    <property type="match status" value="2"/>
</dbReference>
<dbReference type="AlphaFoldDB" id="A0A644XH24"/>
<dbReference type="GO" id="GO:0005524">
    <property type="term" value="F:ATP binding"/>
    <property type="evidence" value="ECO:0007669"/>
    <property type="project" value="UniProtKB-KW"/>
</dbReference>
<dbReference type="EMBL" id="VSSQ01002382">
    <property type="protein sequence ID" value="MPM15078.1"/>
    <property type="molecule type" value="Genomic_DNA"/>
</dbReference>
<dbReference type="InterPro" id="IPR006935">
    <property type="entry name" value="Helicase/UvrB_N"/>
</dbReference>